<gene>
    <name evidence="1" type="ORF">AN396_10300</name>
</gene>
<comment type="caution">
    <text evidence="1">The sequence shown here is derived from an EMBL/GenBank/DDBJ whole genome shotgun (WGS) entry which is preliminary data.</text>
</comment>
<reference evidence="1" key="1">
    <citation type="submission" date="2016-08" db="EMBL/GenBank/DDBJ databases">
        <authorList>
            <person name="Ngugi D.K."/>
            <person name="Miyake S."/>
            <person name="Stingl U."/>
        </authorList>
    </citation>
    <scope>NUCLEOTIDE SEQUENCE</scope>
    <source>
        <strain evidence="1">SCG-B11WGA-EpuloA1</strain>
    </source>
</reference>
<name>A0ACC8X978_9FIRM</name>
<keyword evidence="1" id="KW-0808">Transferase</keyword>
<accession>A0ACC8X978</accession>
<proteinExistence type="predicted"/>
<sequence>MDNKKRVVISGYYGFNNIGDEAILFAMIKLLQDNIPNINITVLSNDPEKTKSNYKVNTISRWDIKGIFKSIKSCNMLISGGGSLLQDITSYKTIPYYLGIVQLAILMHKQVVFYSQGIGPINHPWNKWLVKVVANKVNHIFVREIKSKQLLESMNVKTPIEVSIDPVFGINLNFEVYSNIKTRLKPEKKVGIYLRPWKNNKLLVKTITEVSKKLIQDGYEIYMICMQYKQDLQVAKDVVNLVSSRNIHIIGKSLNMDEALAYTACFDFIIGMRLHSLIMAFSVGVPIIAISYDPKVENVMDEMCISHCIKLENLTYKNLMNKIRWIEHNIKLERNLINYIKRQKIEEIYMPIHYIKNKLLEDIDGL</sequence>
<organism evidence="1 2">
    <name type="scientific">Candidatus Epulonipiscium fishelsonii</name>
    <dbReference type="NCBI Taxonomy" id="77094"/>
    <lineage>
        <taxon>Bacteria</taxon>
        <taxon>Bacillati</taxon>
        <taxon>Bacillota</taxon>
        <taxon>Clostridia</taxon>
        <taxon>Lachnospirales</taxon>
        <taxon>Lachnospiraceae</taxon>
        <taxon>Candidatus Epulonipiscium</taxon>
    </lineage>
</organism>
<keyword evidence="2" id="KW-1185">Reference proteome</keyword>
<dbReference type="Proteomes" id="UP000188605">
    <property type="component" value="Unassembled WGS sequence"/>
</dbReference>
<evidence type="ECO:0000313" key="1">
    <source>
        <dbReference type="EMBL" id="ONI38576.1"/>
    </source>
</evidence>
<dbReference type="EMBL" id="LJDB01000083">
    <property type="protein sequence ID" value="ONI38576.1"/>
    <property type="molecule type" value="Genomic_DNA"/>
</dbReference>
<protein>
    <submittedName>
        <fullName evidence="1">Polysaccharide pyruvyl transferase CsaB</fullName>
    </submittedName>
</protein>
<evidence type="ECO:0000313" key="2">
    <source>
        <dbReference type="Proteomes" id="UP000188605"/>
    </source>
</evidence>